<proteinExistence type="predicted"/>
<feature type="non-terminal residue" evidence="2">
    <location>
        <position position="91"/>
    </location>
</feature>
<sequence>MMRPRTRGIDGGLPDGVRGRVVNALGRGANVCRRGRGGGGAGGRRRGESEAAIDEARTRLAHSAPRAHRPFNRRSLYAENRTTAPRQRAKL</sequence>
<organism evidence="2 3">
    <name type="scientific">Iphiclides podalirius</name>
    <name type="common">scarce swallowtail</name>
    <dbReference type="NCBI Taxonomy" id="110791"/>
    <lineage>
        <taxon>Eukaryota</taxon>
        <taxon>Metazoa</taxon>
        <taxon>Ecdysozoa</taxon>
        <taxon>Arthropoda</taxon>
        <taxon>Hexapoda</taxon>
        <taxon>Insecta</taxon>
        <taxon>Pterygota</taxon>
        <taxon>Neoptera</taxon>
        <taxon>Endopterygota</taxon>
        <taxon>Lepidoptera</taxon>
        <taxon>Glossata</taxon>
        <taxon>Ditrysia</taxon>
        <taxon>Papilionoidea</taxon>
        <taxon>Papilionidae</taxon>
        <taxon>Papilioninae</taxon>
        <taxon>Iphiclides</taxon>
    </lineage>
</organism>
<dbReference type="EMBL" id="OW152816">
    <property type="protein sequence ID" value="CAH2067050.1"/>
    <property type="molecule type" value="Genomic_DNA"/>
</dbReference>
<evidence type="ECO:0000313" key="3">
    <source>
        <dbReference type="Proteomes" id="UP000837857"/>
    </source>
</evidence>
<reference evidence="2" key="1">
    <citation type="submission" date="2022-03" db="EMBL/GenBank/DDBJ databases">
        <authorList>
            <person name="Martin H S."/>
        </authorList>
    </citation>
    <scope>NUCLEOTIDE SEQUENCE</scope>
</reference>
<accession>A0ABN8IYE1</accession>
<name>A0ABN8IYE1_9NEOP</name>
<gene>
    <name evidence="2" type="ORF">IPOD504_LOCUS13702</name>
</gene>
<evidence type="ECO:0000256" key="1">
    <source>
        <dbReference type="SAM" id="MobiDB-lite"/>
    </source>
</evidence>
<feature type="region of interest" description="Disordered" evidence="1">
    <location>
        <begin position="59"/>
        <end position="91"/>
    </location>
</feature>
<dbReference type="Proteomes" id="UP000837857">
    <property type="component" value="Chromosome 4"/>
</dbReference>
<protein>
    <submittedName>
        <fullName evidence="2">Uncharacterized protein</fullName>
    </submittedName>
</protein>
<evidence type="ECO:0000313" key="2">
    <source>
        <dbReference type="EMBL" id="CAH2067050.1"/>
    </source>
</evidence>
<feature type="region of interest" description="Disordered" evidence="1">
    <location>
        <begin position="33"/>
        <end position="52"/>
    </location>
</feature>
<keyword evidence="3" id="KW-1185">Reference proteome</keyword>